<dbReference type="Pfam" id="PF09793">
    <property type="entry name" value="AD"/>
    <property type="match status" value="1"/>
</dbReference>
<dbReference type="PhylomeDB" id="A7TGH5"/>
<dbReference type="HOGENOM" id="CLU_073383_1_1_1"/>
<dbReference type="Pfam" id="PF21166">
    <property type="entry name" value="LSM12_LSM"/>
    <property type="match status" value="1"/>
</dbReference>
<dbReference type="PIRSF" id="PIRSF007783">
    <property type="entry name" value="UCP007783_YHR121w"/>
    <property type="match status" value="1"/>
</dbReference>
<feature type="domain" description="Sm" evidence="3">
    <location>
        <begin position="1"/>
        <end position="67"/>
    </location>
</feature>
<dbReference type="InParanoid" id="A7TGH5"/>
<dbReference type="GeneID" id="5546882"/>
<protein>
    <submittedName>
        <fullName evidence="4">Uncharacterized protein</fullName>
    </submittedName>
</protein>
<dbReference type="GO" id="GO:0003723">
    <property type="term" value="F:RNA binding"/>
    <property type="evidence" value="ECO:0007669"/>
    <property type="project" value="InterPro"/>
</dbReference>
<dbReference type="InterPro" id="IPR019181">
    <property type="entry name" value="LSM12_ABD"/>
</dbReference>
<evidence type="ECO:0000313" key="4">
    <source>
        <dbReference type="EMBL" id="EDO18582.1"/>
    </source>
</evidence>
<dbReference type="InterPro" id="IPR048478">
    <property type="entry name" value="LSM12_LSM"/>
</dbReference>
<dbReference type="SMART" id="SM00995">
    <property type="entry name" value="AD"/>
    <property type="match status" value="1"/>
</dbReference>
<dbReference type="OrthoDB" id="1057137at2759"/>
<evidence type="ECO:0000259" key="2">
    <source>
        <dbReference type="PROSITE" id="PS52001"/>
    </source>
</evidence>
<evidence type="ECO:0000259" key="3">
    <source>
        <dbReference type="PROSITE" id="PS52002"/>
    </source>
</evidence>
<keyword evidence="5" id="KW-1185">Reference proteome</keyword>
<proteinExistence type="inferred from homology"/>
<reference evidence="4 5" key="1">
    <citation type="journal article" date="2007" name="Proc. Natl. Acad. Sci. U.S.A.">
        <title>Independent sorting-out of thousands of duplicated gene pairs in two yeast species descended from a whole-genome duplication.</title>
        <authorList>
            <person name="Scannell D.R."/>
            <person name="Frank A.C."/>
            <person name="Conant G.C."/>
            <person name="Byrne K.P."/>
            <person name="Woolfit M."/>
            <person name="Wolfe K.H."/>
        </authorList>
    </citation>
    <scope>NUCLEOTIDE SEQUENCE [LARGE SCALE GENOMIC DNA]</scope>
    <source>
        <strain evidence="5">ATCC 22028 / DSM 70294 / BCRC 21397 / CBS 2163 / NBRC 10782 / NRRL Y-8283 / UCD 57-17</strain>
    </source>
</reference>
<dbReference type="GO" id="GO:0016070">
    <property type="term" value="P:RNA metabolic process"/>
    <property type="evidence" value="ECO:0007669"/>
    <property type="project" value="EnsemblFungi"/>
</dbReference>
<dbReference type="GO" id="GO:0010494">
    <property type="term" value="C:cytoplasmic stress granule"/>
    <property type="evidence" value="ECO:0007669"/>
    <property type="project" value="EnsemblFungi"/>
</dbReference>
<dbReference type="InterPro" id="IPR039683">
    <property type="entry name" value="Lsm12-like"/>
</dbReference>
<sequence>MSLNLENVLGFKVKVTNVLDMVTEGTVYSYNSSNNTITIQTSLKKGVGSFKIIKCSFIKSVDVIGEKPLNNTFKKQQLKPSFVNLDRVQKSLDNTLVEVTKRDVLVGKGVSKQGQAIFDALYKTFSDTRWSGKNIIVLDDVQLEPAYKLNNVKPLGDVKPETVEMIKKIVERTWERLTAEGLDDDENERKGG</sequence>
<dbReference type="Proteomes" id="UP000000267">
    <property type="component" value="Unassembled WGS sequence"/>
</dbReference>
<dbReference type="RefSeq" id="XP_001646440.1">
    <property type="nucleotide sequence ID" value="XM_001646390.1"/>
</dbReference>
<dbReference type="FunCoup" id="A7TGH5">
    <property type="interactions" value="721"/>
</dbReference>
<dbReference type="InterPro" id="IPR047575">
    <property type="entry name" value="Sm"/>
</dbReference>
<dbReference type="PROSITE" id="PS52002">
    <property type="entry name" value="SM"/>
    <property type="match status" value="1"/>
</dbReference>
<gene>
    <name evidence="4" type="ORF">Kpol_1048p12</name>
</gene>
<comment type="similarity">
    <text evidence="1">Belongs to the LSM12 family.</text>
</comment>
<name>A7TGH5_VANPO</name>
<dbReference type="EMBL" id="DS480387">
    <property type="protein sequence ID" value="EDO18582.1"/>
    <property type="molecule type" value="Genomic_DNA"/>
</dbReference>
<accession>A7TGH5</accession>
<dbReference type="eggNOG" id="KOG4401">
    <property type="taxonomic scope" value="Eukaryota"/>
</dbReference>
<evidence type="ECO:0000256" key="1">
    <source>
        <dbReference type="ARBA" id="ARBA00006359"/>
    </source>
</evidence>
<dbReference type="PROSITE" id="PS52001">
    <property type="entry name" value="AD"/>
    <property type="match status" value="1"/>
</dbReference>
<dbReference type="STRING" id="436907.A7TGH5"/>
<dbReference type="OMA" id="FEGELYC"/>
<dbReference type="PANTHER" id="PTHR13542">
    <property type="entry name" value="LSM12 HOMOLOG"/>
    <property type="match status" value="1"/>
</dbReference>
<dbReference type="InterPro" id="IPR016521">
    <property type="entry name" value="RNA-processing_Lsm12"/>
</dbReference>
<feature type="domain" description="AD" evidence="2">
    <location>
        <begin position="81"/>
        <end position="178"/>
    </location>
</feature>
<dbReference type="AlphaFoldDB" id="A7TGH5"/>
<dbReference type="InterPro" id="IPR047574">
    <property type="entry name" value="AD"/>
</dbReference>
<organism evidence="5">
    <name type="scientific">Vanderwaltozyma polyspora (strain ATCC 22028 / DSM 70294 / BCRC 21397 / CBS 2163 / NBRC 10782 / NRRL Y-8283 / UCD 57-17)</name>
    <name type="common">Kluyveromyces polysporus</name>
    <dbReference type="NCBI Taxonomy" id="436907"/>
    <lineage>
        <taxon>Eukaryota</taxon>
        <taxon>Fungi</taxon>
        <taxon>Dikarya</taxon>
        <taxon>Ascomycota</taxon>
        <taxon>Saccharomycotina</taxon>
        <taxon>Saccharomycetes</taxon>
        <taxon>Saccharomycetales</taxon>
        <taxon>Saccharomycetaceae</taxon>
        <taxon>Vanderwaltozyma</taxon>
    </lineage>
</organism>
<evidence type="ECO:0000313" key="5">
    <source>
        <dbReference type="Proteomes" id="UP000000267"/>
    </source>
</evidence>
<dbReference type="KEGG" id="vpo:Kpol_1048p12"/>